<dbReference type="Pfam" id="PF23795">
    <property type="entry name" value="SH3_YKFC_2nd"/>
    <property type="match status" value="1"/>
</dbReference>
<evidence type="ECO:0000313" key="6">
    <source>
        <dbReference type="EMBL" id="MEN0642179.1"/>
    </source>
</evidence>
<dbReference type="SUPFAM" id="SSF54001">
    <property type="entry name" value="Cysteine proteinases"/>
    <property type="match status" value="1"/>
</dbReference>
<keyword evidence="3" id="KW-0378">Hydrolase</keyword>
<feature type="domain" description="NlpC/P60" evidence="5">
    <location>
        <begin position="176"/>
        <end position="310"/>
    </location>
</feature>
<protein>
    <submittedName>
        <fullName evidence="6">NlpC/P60 family protein</fullName>
    </submittedName>
</protein>
<dbReference type="PROSITE" id="PS51935">
    <property type="entry name" value="NLPC_P60"/>
    <property type="match status" value="1"/>
</dbReference>
<keyword evidence="4" id="KW-0788">Thiol protease</keyword>
<evidence type="ECO:0000313" key="7">
    <source>
        <dbReference type="Proteomes" id="UP001418796"/>
    </source>
</evidence>
<dbReference type="InterPro" id="IPR000064">
    <property type="entry name" value="NLP_P60_dom"/>
</dbReference>
<gene>
    <name evidence="6" type="ORF">MKY91_03235</name>
</gene>
<evidence type="ECO:0000256" key="2">
    <source>
        <dbReference type="ARBA" id="ARBA00022670"/>
    </source>
</evidence>
<evidence type="ECO:0000256" key="1">
    <source>
        <dbReference type="ARBA" id="ARBA00007074"/>
    </source>
</evidence>
<evidence type="ECO:0000256" key="3">
    <source>
        <dbReference type="ARBA" id="ARBA00022801"/>
    </source>
</evidence>
<dbReference type="Gene3D" id="2.30.30.40">
    <property type="entry name" value="SH3 Domains"/>
    <property type="match status" value="1"/>
</dbReference>
<comment type="caution">
    <text evidence="6">The sequence shown here is derived from an EMBL/GenBank/DDBJ whole genome shotgun (WGS) entry which is preliminary data.</text>
</comment>
<dbReference type="Gene3D" id="3.90.1720.10">
    <property type="entry name" value="endopeptidase domain like (from Nostoc punctiforme)"/>
    <property type="match status" value="1"/>
</dbReference>
<keyword evidence="2" id="KW-0645">Protease</keyword>
<dbReference type="EMBL" id="JBCITK010000001">
    <property type="protein sequence ID" value="MEN0642179.1"/>
    <property type="molecule type" value="Genomic_DNA"/>
</dbReference>
<name>A0ABU9VE50_9BACI</name>
<dbReference type="Pfam" id="PF00877">
    <property type="entry name" value="NLPC_P60"/>
    <property type="match status" value="1"/>
</dbReference>
<dbReference type="PANTHER" id="PTHR47053">
    <property type="entry name" value="MUREIN DD-ENDOPEPTIDASE MEPH-RELATED"/>
    <property type="match status" value="1"/>
</dbReference>
<organism evidence="6 7">
    <name type="scientific">Alkalicoccobacillus gibsonii</name>
    <dbReference type="NCBI Taxonomy" id="79881"/>
    <lineage>
        <taxon>Bacteria</taxon>
        <taxon>Bacillati</taxon>
        <taxon>Bacillota</taxon>
        <taxon>Bacilli</taxon>
        <taxon>Bacillales</taxon>
        <taxon>Bacillaceae</taxon>
        <taxon>Alkalicoccobacillus</taxon>
    </lineage>
</organism>
<dbReference type="InterPro" id="IPR038765">
    <property type="entry name" value="Papain-like_cys_pep_sf"/>
</dbReference>
<accession>A0ABU9VE50</accession>
<dbReference type="Proteomes" id="UP001418796">
    <property type="component" value="Unassembled WGS sequence"/>
</dbReference>
<proteinExistence type="inferred from homology"/>
<evidence type="ECO:0000256" key="4">
    <source>
        <dbReference type="ARBA" id="ARBA00022807"/>
    </source>
</evidence>
<dbReference type="InterPro" id="IPR057812">
    <property type="entry name" value="SH3_YKFC_2nd"/>
</dbReference>
<comment type="similarity">
    <text evidence="1">Belongs to the peptidase C40 family.</text>
</comment>
<dbReference type="RefSeq" id="WP_343129329.1">
    <property type="nucleotide sequence ID" value="NZ_JBCITK010000001.1"/>
</dbReference>
<evidence type="ECO:0000259" key="5">
    <source>
        <dbReference type="PROSITE" id="PS51935"/>
    </source>
</evidence>
<reference evidence="6 7" key="1">
    <citation type="submission" date="2024-03" db="EMBL/GenBank/DDBJ databases">
        <title>Bacilli Hybrid Assemblies.</title>
        <authorList>
            <person name="Kovac J."/>
        </authorList>
    </citation>
    <scope>NUCLEOTIDE SEQUENCE [LARGE SCALE GENOMIC DNA]</scope>
    <source>
        <strain evidence="6 7">FSL R7-0666</strain>
    </source>
</reference>
<keyword evidence="7" id="KW-1185">Reference proteome</keyword>
<sequence length="310" mass="35218">MKRCAVRTAVATIWTDPHSSREIDEPALQYPVHIQDWLSRLTHEQRLDLCTSNRTQTQALFGQEVLKVREENGWAEVHVVDQPTAKSELGYPGWIPINQLEAVPNLIETYPYAFVQAKTATLYHMNHEVGMEISFQTRLPIIESDAAWVVVQTPIGKGKLRKEDIRVVYPNDRLWPDSGEQLVELARTFRGLPYLWAGMSGFGFDCSGFVYQIHRAFDLTIPRDASEQAKQGIEVGSDELQPGDLLYFAYEEGKGRVHHVAMYTGDGRMIHAPNTGKQIEEIPISGIYAKEHCISRRYWSPLNEGGSRHV</sequence>
<dbReference type="PANTHER" id="PTHR47053:SF3">
    <property type="entry name" value="GAMMA-D-GLUTAMYL-L-LYSINE DIPEPTIDYL-PEPTIDASE"/>
    <property type="match status" value="1"/>
</dbReference>
<dbReference type="InterPro" id="IPR051202">
    <property type="entry name" value="Peptidase_C40"/>
</dbReference>